<keyword evidence="3" id="KW-1185">Reference proteome</keyword>
<dbReference type="InterPro" id="IPR001509">
    <property type="entry name" value="Epimerase_deHydtase"/>
</dbReference>
<gene>
    <name evidence="2" type="ORF">SAMN05421644_12716</name>
</gene>
<dbReference type="Proteomes" id="UP000198672">
    <property type="component" value="Unassembled WGS sequence"/>
</dbReference>
<proteinExistence type="predicted"/>
<evidence type="ECO:0000313" key="3">
    <source>
        <dbReference type="Proteomes" id="UP000198672"/>
    </source>
</evidence>
<sequence>MRQRPQTAPLGAVLVTGATGQVGRRLVASLLASGHPVRILTRSPAAAARLWPHEPVSLHLGDVTMPETLKELGADVQTVFHLASYAPRPDEPDLYNAPEHWRVTADGTANLLAALAPATIERLVYISTVKAMGEQAGTHGYPARADTPPAPDCLYGRAKLAAEQQVLAFGHAHGIKASVMRLPMVYGIDGAGNLTRLVAAIAAGRFPPWPPLENARSAVHVEDVIAAARLLAQHPASGGQTYLVTDGASYSTRWMYEQIRLALGRPLPRWSVPLWALRGAAVAGTLAERWLGRRMPLTQETLAKLTGNAWYDASALTALGFVPQYGLAREIERLALSYS</sequence>
<evidence type="ECO:0000313" key="2">
    <source>
        <dbReference type="EMBL" id="SDY06652.1"/>
    </source>
</evidence>
<dbReference type="Pfam" id="PF01370">
    <property type="entry name" value="Epimerase"/>
    <property type="match status" value="1"/>
</dbReference>
<feature type="domain" description="NAD-dependent epimerase/dehydratase" evidence="1">
    <location>
        <begin position="13"/>
        <end position="242"/>
    </location>
</feature>
<dbReference type="OrthoDB" id="9801056at2"/>
<evidence type="ECO:0000259" key="1">
    <source>
        <dbReference type="Pfam" id="PF01370"/>
    </source>
</evidence>
<reference evidence="3" key="1">
    <citation type="submission" date="2016-10" db="EMBL/GenBank/DDBJ databases">
        <authorList>
            <person name="Varghese N."/>
            <person name="Submissions S."/>
        </authorList>
    </citation>
    <scope>NUCLEOTIDE SEQUENCE [LARGE SCALE GENOMIC DNA]</scope>
    <source>
        <strain evidence="3">DSM 173</strain>
    </source>
</reference>
<name>A0A1H3GTK1_ALLWA</name>
<dbReference type="EMBL" id="FNOW01000027">
    <property type="protein sequence ID" value="SDY06652.1"/>
    <property type="molecule type" value="Genomic_DNA"/>
</dbReference>
<dbReference type="AlphaFoldDB" id="A0A1H3GTK1"/>
<dbReference type="RefSeq" id="WP_091334158.1">
    <property type="nucleotide sequence ID" value="NZ_FNOW01000027.1"/>
</dbReference>
<dbReference type="InterPro" id="IPR036291">
    <property type="entry name" value="NAD(P)-bd_dom_sf"/>
</dbReference>
<dbReference type="GO" id="GO:0004029">
    <property type="term" value="F:aldehyde dehydrogenase (NAD+) activity"/>
    <property type="evidence" value="ECO:0007669"/>
    <property type="project" value="TreeGrafter"/>
</dbReference>
<dbReference type="SUPFAM" id="SSF51735">
    <property type="entry name" value="NAD(P)-binding Rossmann-fold domains"/>
    <property type="match status" value="1"/>
</dbReference>
<organism evidence="2 3">
    <name type="scientific">Allochromatium warmingii</name>
    <name type="common">Chromatium warmingii</name>
    <dbReference type="NCBI Taxonomy" id="61595"/>
    <lineage>
        <taxon>Bacteria</taxon>
        <taxon>Pseudomonadati</taxon>
        <taxon>Pseudomonadota</taxon>
        <taxon>Gammaproteobacteria</taxon>
        <taxon>Chromatiales</taxon>
        <taxon>Chromatiaceae</taxon>
        <taxon>Allochromatium</taxon>
    </lineage>
</organism>
<dbReference type="PANTHER" id="PTHR48079:SF6">
    <property type="entry name" value="NAD(P)-BINDING DOMAIN-CONTAINING PROTEIN-RELATED"/>
    <property type="match status" value="1"/>
</dbReference>
<dbReference type="InterPro" id="IPR051783">
    <property type="entry name" value="NAD(P)-dependent_oxidoreduct"/>
</dbReference>
<dbReference type="PANTHER" id="PTHR48079">
    <property type="entry name" value="PROTEIN YEEZ"/>
    <property type="match status" value="1"/>
</dbReference>
<dbReference type="STRING" id="61595.SAMN05421644_12716"/>
<dbReference type="GO" id="GO:0005737">
    <property type="term" value="C:cytoplasm"/>
    <property type="evidence" value="ECO:0007669"/>
    <property type="project" value="TreeGrafter"/>
</dbReference>
<accession>A0A1H3GTK1</accession>
<protein>
    <submittedName>
        <fullName evidence="2">Nucleoside-diphosphate-sugar epimerase</fullName>
    </submittedName>
</protein>
<dbReference type="Gene3D" id="3.40.50.720">
    <property type="entry name" value="NAD(P)-binding Rossmann-like Domain"/>
    <property type="match status" value="1"/>
</dbReference>